<dbReference type="AlphaFoldDB" id="A0A9P4ULU5"/>
<accession>A0A9P4ULU5</accession>
<dbReference type="Proteomes" id="UP000799441">
    <property type="component" value="Unassembled WGS sequence"/>
</dbReference>
<reference evidence="1" key="1">
    <citation type="journal article" date="2020" name="Stud. Mycol.">
        <title>101 Dothideomycetes genomes: a test case for predicting lifestyles and emergence of pathogens.</title>
        <authorList>
            <person name="Haridas S."/>
            <person name="Albert R."/>
            <person name="Binder M."/>
            <person name="Bloem J."/>
            <person name="Labutti K."/>
            <person name="Salamov A."/>
            <person name="Andreopoulos B."/>
            <person name="Baker S."/>
            <person name="Barry K."/>
            <person name="Bills G."/>
            <person name="Bluhm B."/>
            <person name="Cannon C."/>
            <person name="Castanera R."/>
            <person name="Culley D."/>
            <person name="Daum C."/>
            <person name="Ezra D."/>
            <person name="Gonzalez J."/>
            <person name="Henrissat B."/>
            <person name="Kuo A."/>
            <person name="Liang C."/>
            <person name="Lipzen A."/>
            <person name="Lutzoni F."/>
            <person name="Magnuson J."/>
            <person name="Mondo S."/>
            <person name="Nolan M."/>
            <person name="Ohm R."/>
            <person name="Pangilinan J."/>
            <person name="Park H.-J."/>
            <person name="Ramirez L."/>
            <person name="Alfaro M."/>
            <person name="Sun H."/>
            <person name="Tritt A."/>
            <person name="Yoshinaga Y."/>
            <person name="Zwiers L.-H."/>
            <person name="Turgeon B."/>
            <person name="Goodwin S."/>
            <person name="Spatafora J."/>
            <person name="Crous P."/>
            <person name="Grigoriev I."/>
        </authorList>
    </citation>
    <scope>NUCLEOTIDE SEQUENCE</scope>
    <source>
        <strain evidence="1">CBS 116435</strain>
    </source>
</reference>
<dbReference type="EMBL" id="MU003839">
    <property type="protein sequence ID" value="KAF2717676.1"/>
    <property type="molecule type" value="Genomic_DNA"/>
</dbReference>
<proteinExistence type="predicted"/>
<evidence type="ECO:0000313" key="2">
    <source>
        <dbReference type="Proteomes" id="UP000799441"/>
    </source>
</evidence>
<evidence type="ECO:0000313" key="1">
    <source>
        <dbReference type="EMBL" id="KAF2717676.1"/>
    </source>
</evidence>
<protein>
    <submittedName>
        <fullName evidence="1">Uncharacterized protein</fullName>
    </submittedName>
</protein>
<organism evidence="1 2">
    <name type="scientific">Polychaeton citri CBS 116435</name>
    <dbReference type="NCBI Taxonomy" id="1314669"/>
    <lineage>
        <taxon>Eukaryota</taxon>
        <taxon>Fungi</taxon>
        <taxon>Dikarya</taxon>
        <taxon>Ascomycota</taxon>
        <taxon>Pezizomycotina</taxon>
        <taxon>Dothideomycetes</taxon>
        <taxon>Dothideomycetidae</taxon>
        <taxon>Capnodiales</taxon>
        <taxon>Capnodiaceae</taxon>
        <taxon>Polychaeton</taxon>
    </lineage>
</organism>
<sequence length="186" mass="20724">MTAISSIHATAHLLLHQDGFGSIFCGCATSVFTRVMLFYSPRGLEVATEHAAGPLDHTYWGKTYRSVYLGTLRHAFVRCLLCQLTTGSVPHCSLATRRPLSLATGPSGWRRVGMDGKGVLLAWLELDIAALAMNLLQVPSLKKCVLPLREVDFFWQRWWGMLEYGSEVVETPDRDLAIPFAPFQEL</sequence>
<gene>
    <name evidence="1" type="ORF">K431DRAFT_151256</name>
</gene>
<comment type="caution">
    <text evidence="1">The sequence shown here is derived from an EMBL/GenBank/DDBJ whole genome shotgun (WGS) entry which is preliminary data.</text>
</comment>
<keyword evidence="2" id="KW-1185">Reference proteome</keyword>
<name>A0A9P4ULU5_9PEZI</name>